<feature type="compositionally biased region" description="Acidic residues" evidence="1">
    <location>
        <begin position="46"/>
        <end position="55"/>
    </location>
</feature>
<dbReference type="AlphaFoldDB" id="A0A6V7TNZ5"/>
<evidence type="ECO:0000313" key="3">
    <source>
        <dbReference type="Proteomes" id="UP000580250"/>
    </source>
</evidence>
<proteinExistence type="predicted"/>
<reference evidence="2 3" key="1">
    <citation type="submission" date="2020-08" db="EMBL/GenBank/DDBJ databases">
        <authorList>
            <person name="Koutsovoulos G."/>
            <person name="Danchin GJ E."/>
        </authorList>
    </citation>
    <scope>NUCLEOTIDE SEQUENCE [LARGE SCALE GENOMIC DNA]</scope>
</reference>
<organism evidence="2 3">
    <name type="scientific">Meloidogyne enterolobii</name>
    <name type="common">Root-knot nematode worm</name>
    <name type="synonym">Meloidogyne mayaguensis</name>
    <dbReference type="NCBI Taxonomy" id="390850"/>
    <lineage>
        <taxon>Eukaryota</taxon>
        <taxon>Metazoa</taxon>
        <taxon>Ecdysozoa</taxon>
        <taxon>Nematoda</taxon>
        <taxon>Chromadorea</taxon>
        <taxon>Rhabditida</taxon>
        <taxon>Tylenchina</taxon>
        <taxon>Tylenchomorpha</taxon>
        <taxon>Tylenchoidea</taxon>
        <taxon>Meloidogynidae</taxon>
        <taxon>Meloidogyninae</taxon>
        <taxon>Meloidogyne</taxon>
    </lineage>
</organism>
<comment type="caution">
    <text evidence="2">The sequence shown here is derived from an EMBL/GenBank/DDBJ whole genome shotgun (WGS) entry which is preliminary data.</text>
</comment>
<dbReference type="EMBL" id="CAJEWN010000008">
    <property type="protein sequence ID" value="CAD2129505.1"/>
    <property type="molecule type" value="Genomic_DNA"/>
</dbReference>
<accession>A0A6V7TNZ5</accession>
<sequence length="121" mass="13978">MAARLLGRVPPKNCLSVSTLSILSKFYFKPTTEEQQPPNPIKEVFIDESVEEEENEQKNPKEKKKGRKRKSRAQRKKKKECGRRKNGPGKLQLSVCYNTQQGSLFVTIRRCVGLLGMEWNR</sequence>
<evidence type="ECO:0000256" key="1">
    <source>
        <dbReference type="SAM" id="MobiDB-lite"/>
    </source>
</evidence>
<evidence type="ECO:0000313" key="2">
    <source>
        <dbReference type="EMBL" id="CAD2129505.1"/>
    </source>
</evidence>
<feature type="compositionally biased region" description="Basic residues" evidence="1">
    <location>
        <begin position="61"/>
        <end position="87"/>
    </location>
</feature>
<dbReference type="Proteomes" id="UP000580250">
    <property type="component" value="Unassembled WGS sequence"/>
</dbReference>
<gene>
    <name evidence="2" type="ORF">MENT_LOCUS2619</name>
</gene>
<name>A0A6V7TNZ5_MELEN</name>
<feature type="region of interest" description="Disordered" evidence="1">
    <location>
        <begin position="29"/>
        <end position="91"/>
    </location>
</feature>
<protein>
    <submittedName>
        <fullName evidence="2">Uncharacterized protein</fullName>
    </submittedName>
</protein>